<keyword evidence="2" id="KW-0472">Membrane</keyword>
<evidence type="ECO:0000313" key="3">
    <source>
        <dbReference type="EMBL" id="OAI05580.1"/>
    </source>
</evidence>
<feature type="transmembrane region" description="Helical" evidence="2">
    <location>
        <begin position="133"/>
        <end position="150"/>
    </location>
</feature>
<sequence>MALGMVIVLLSLVLGYQFINLENSGLSHGFSHPLNGWDHLLTMLAVGVWAAQLRGRAIWMLPLAFVSVMSLGGLAGAAGLSIPSVEGLILLSCGIFAVLVTRNIRFSNKINVLIVAFFGFFHGFAHGQEISTSASLISYTVGFILATLLLHGAGILLVKLVLVCITCILTMVFAGPRHAVSATTTIHTAPIIVADFEHLPSPWQAEGLSRQQASTPQLNDSSGQILCKSKQPADLQVLLPASRWAVTPRLKHPEAESKANVNLHLLGFSHYYPSINYSPGIDLLGNGVGRTSPPLAVAAISNPSPQKFLPLYRKLEAIGLQFVLSARPPQSSTPHIIQPTPATPDAPLGLSLLQPHLARASTNSQRTVWTHPLAVLVWPRSLQHTGRHGHTSSIASSNLTPKHALSSAKTTASMRAHRYFRHLATGDLNTVVWPHSPKNRQFRSTNPSTITI</sequence>
<gene>
    <name evidence="3" type="ORF">A1332_12600</name>
</gene>
<comment type="caution">
    <text evidence="3">The sequence shown here is derived from an EMBL/GenBank/DDBJ whole genome shotgun (WGS) entry which is preliminary data.</text>
</comment>
<feature type="compositionally biased region" description="Polar residues" evidence="1">
    <location>
        <begin position="391"/>
        <end position="400"/>
    </location>
</feature>
<feature type="transmembrane region" description="Helical" evidence="2">
    <location>
        <begin position="157"/>
        <end position="175"/>
    </location>
</feature>
<name>A0A177MKX9_METMH</name>
<feature type="transmembrane region" description="Helical" evidence="2">
    <location>
        <begin position="34"/>
        <end position="51"/>
    </location>
</feature>
<feature type="region of interest" description="Disordered" evidence="1">
    <location>
        <begin position="386"/>
        <end position="410"/>
    </location>
</feature>
<feature type="transmembrane region" description="Helical" evidence="2">
    <location>
        <begin position="110"/>
        <end position="127"/>
    </location>
</feature>
<evidence type="ECO:0000256" key="1">
    <source>
        <dbReference type="SAM" id="MobiDB-lite"/>
    </source>
</evidence>
<evidence type="ECO:0008006" key="5">
    <source>
        <dbReference type="Google" id="ProtNLM"/>
    </source>
</evidence>
<feature type="transmembrane region" description="Helical" evidence="2">
    <location>
        <begin position="84"/>
        <end position="101"/>
    </location>
</feature>
<protein>
    <recommendedName>
        <fullName evidence="5">HupE/UreJ protein</fullName>
    </recommendedName>
</protein>
<organism evidence="3 4">
    <name type="scientific">Methylomonas methanica</name>
    <dbReference type="NCBI Taxonomy" id="421"/>
    <lineage>
        <taxon>Bacteria</taxon>
        <taxon>Pseudomonadati</taxon>
        <taxon>Pseudomonadota</taxon>
        <taxon>Gammaproteobacteria</taxon>
        <taxon>Methylococcales</taxon>
        <taxon>Methylococcaceae</taxon>
        <taxon>Methylomonas</taxon>
    </lineage>
</organism>
<feature type="transmembrane region" description="Helical" evidence="2">
    <location>
        <begin position="58"/>
        <end position="78"/>
    </location>
</feature>
<keyword evidence="2" id="KW-0812">Transmembrane</keyword>
<accession>A0A177MKX9</accession>
<dbReference type="Pfam" id="PF04955">
    <property type="entry name" value="HupE_UreJ"/>
    <property type="match status" value="1"/>
</dbReference>
<keyword evidence="2" id="KW-1133">Transmembrane helix</keyword>
<dbReference type="InterPro" id="IPR007038">
    <property type="entry name" value="HupE_UreJ"/>
</dbReference>
<dbReference type="RefSeq" id="WP_064008304.1">
    <property type="nucleotide sequence ID" value="NZ_LUUG01000063.1"/>
</dbReference>
<dbReference type="AlphaFoldDB" id="A0A177MKX9"/>
<dbReference type="OrthoDB" id="9808192at2"/>
<dbReference type="EMBL" id="LUUG01000063">
    <property type="protein sequence ID" value="OAI05580.1"/>
    <property type="molecule type" value="Genomic_DNA"/>
</dbReference>
<proteinExistence type="predicted"/>
<dbReference type="Proteomes" id="UP000078090">
    <property type="component" value="Unassembled WGS sequence"/>
</dbReference>
<reference evidence="3 4" key="1">
    <citation type="submission" date="2016-03" db="EMBL/GenBank/DDBJ databases">
        <authorList>
            <person name="Ploux O."/>
        </authorList>
    </citation>
    <scope>NUCLEOTIDE SEQUENCE [LARGE SCALE GENOMIC DNA]</scope>
    <source>
        <strain evidence="3 4">R-45363</strain>
    </source>
</reference>
<evidence type="ECO:0000256" key="2">
    <source>
        <dbReference type="SAM" id="Phobius"/>
    </source>
</evidence>
<evidence type="ECO:0000313" key="4">
    <source>
        <dbReference type="Proteomes" id="UP000078090"/>
    </source>
</evidence>